<dbReference type="Gene3D" id="1.20.1250.20">
    <property type="entry name" value="MFS general substrate transporter like domains"/>
    <property type="match status" value="1"/>
</dbReference>
<feature type="transmembrane region" description="Helical" evidence="5">
    <location>
        <begin position="335"/>
        <end position="357"/>
    </location>
</feature>
<evidence type="ECO:0000313" key="8">
    <source>
        <dbReference type="Proteomes" id="UP000295399"/>
    </source>
</evidence>
<dbReference type="InParanoid" id="A0A4V2SQ74"/>
<feature type="transmembrane region" description="Helical" evidence="5">
    <location>
        <begin position="280"/>
        <end position="303"/>
    </location>
</feature>
<dbReference type="SUPFAM" id="SSF103473">
    <property type="entry name" value="MFS general substrate transporter"/>
    <property type="match status" value="1"/>
</dbReference>
<comment type="caution">
    <text evidence="7">The sequence shown here is derived from an EMBL/GenBank/DDBJ whole genome shotgun (WGS) entry which is preliminary data.</text>
</comment>
<sequence>MPASPERRAALIAAICFSLTLVSGFGQTFFIALFGDDIRACFDLSDGGFGMIYSAATLASGVLMIWVGAVVDRVSFRRYSIAAALILAVAAALFATAGHVLVLALAIFGLRLGGQGMMSHAAQVGVARAFSGARGRALGLANLGHPAGEAAFPAIAVALVAVTGWQNLWLGIAVTALAVALVYARMVPAGLRDHHTEAMPPSAAGPASSADDPSKQPAQTPDAGRAQARALARDWSRGEVLRDRRFYLLLPALMGPGFVSTGIFFHQLPLIQEKGWPLSLYASAFVAFAIGVSVSMIGSGALVDRFGARVMMRGYLLPWAAACLMIAFLDARWSAFAFMALAGISQGAAATTVTAMWAETYGVTHLGSIRAMATAIMVVSTAIAPGLLGTLLDAGVGFAAIATGCALYLAAASVLAGLALARARGSVQA</sequence>
<evidence type="ECO:0000256" key="2">
    <source>
        <dbReference type="ARBA" id="ARBA00022989"/>
    </source>
</evidence>
<dbReference type="AlphaFoldDB" id="A0A4V2SQ74"/>
<protein>
    <submittedName>
        <fullName evidence="7">MFS transporter</fullName>
    </submittedName>
</protein>
<keyword evidence="2 5" id="KW-1133">Transmembrane helix</keyword>
<evidence type="ECO:0000256" key="3">
    <source>
        <dbReference type="ARBA" id="ARBA00023136"/>
    </source>
</evidence>
<evidence type="ECO:0000256" key="1">
    <source>
        <dbReference type="ARBA" id="ARBA00022692"/>
    </source>
</evidence>
<dbReference type="InterPro" id="IPR050327">
    <property type="entry name" value="Proton-linked_MCT"/>
</dbReference>
<feature type="region of interest" description="Disordered" evidence="4">
    <location>
        <begin position="195"/>
        <end position="226"/>
    </location>
</feature>
<evidence type="ECO:0000256" key="5">
    <source>
        <dbReference type="SAM" id="Phobius"/>
    </source>
</evidence>
<keyword evidence="3 5" id="KW-0472">Membrane</keyword>
<name>A0A4V2SQ74_RHOSA</name>
<dbReference type="PROSITE" id="PS50850">
    <property type="entry name" value="MFS"/>
    <property type="match status" value="1"/>
</dbReference>
<feature type="transmembrane region" description="Helical" evidence="5">
    <location>
        <begin position="168"/>
        <end position="184"/>
    </location>
</feature>
<proteinExistence type="predicted"/>
<dbReference type="PANTHER" id="PTHR11360:SF308">
    <property type="entry name" value="BLL3089 PROTEIN"/>
    <property type="match status" value="1"/>
</dbReference>
<feature type="transmembrane region" description="Helical" evidence="5">
    <location>
        <begin position="398"/>
        <end position="421"/>
    </location>
</feature>
<dbReference type="InterPro" id="IPR011701">
    <property type="entry name" value="MFS"/>
</dbReference>
<dbReference type="GO" id="GO:0022857">
    <property type="term" value="F:transmembrane transporter activity"/>
    <property type="evidence" value="ECO:0007669"/>
    <property type="project" value="InterPro"/>
</dbReference>
<feature type="transmembrane region" description="Helical" evidence="5">
    <location>
        <begin position="369"/>
        <end position="392"/>
    </location>
</feature>
<dbReference type="InterPro" id="IPR036259">
    <property type="entry name" value="MFS_trans_sf"/>
</dbReference>
<feature type="transmembrane region" description="Helical" evidence="5">
    <location>
        <begin position="50"/>
        <end position="71"/>
    </location>
</feature>
<organism evidence="7 8">
    <name type="scientific">Rhodothalassium salexigens DSM 2132</name>
    <dbReference type="NCBI Taxonomy" id="1188247"/>
    <lineage>
        <taxon>Bacteria</taxon>
        <taxon>Pseudomonadati</taxon>
        <taxon>Pseudomonadota</taxon>
        <taxon>Alphaproteobacteria</taxon>
        <taxon>Rhodothalassiales</taxon>
        <taxon>Rhodothalassiaceae</taxon>
        <taxon>Rhodothalassium</taxon>
    </lineage>
</organism>
<feature type="compositionally biased region" description="Low complexity" evidence="4">
    <location>
        <begin position="200"/>
        <end position="211"/>
    </location>
</feature>
<feature type="domain" description="Major facilitator superfamily (MFS) profile" evidence="6">
    <location>
        <begin position="12"/>
        <end position="428"/>
    </location>
</feature>
<gene>
    <name evidence="7" type="ORF">EV659_102356</name>
</gene>
<dbReference type="RefSeq" id="WP_132707597.1">
    <property type="nucleotide sequence ID" value="NZ_JACIGF010000002.1"/>
</dbReference>
<evidence type="ECO:0000259" key="6">
    <source>
        <dbReference type="PROSITE" id="PS50850"/>
    </source>
</evidence>
<reference evidence="7 8" key="1">
    <citation type="submission" date="2019-03" db="EMBL/GenBank/DDBJ databases">
        <title>Genomic Encyclopedia of Type Strains, Phase IV (KMG-IV): sequencing the most valuable type-strain genomes for metagenomic binning, comparative biology and taxonomic classification.</title>
        <authorList>
            <person name="Goeker M."/>
        </authorList>
    </citation>
    <scope>NUCLEOTIDE SEQUENCE [LARGE SCALE GENOMIC DNA]</scope>
    <source>
        <strain evidence="7 8">DSM 2132</strain>
    </source>
</reference>
<dbReference type="PANTHER" id="PTHR11360">
    <property type="entry name" value="MONOCARBOXYLATE TRANSPORTER"/>
    <property type="match status" value="1"/>
</dbReference>
<accession>A0A4V2SQ74</accession>
<feature type="transmembrane region" description="Helical" evidence="5">
    <location>
        <begin position="83"/>
        <end position="108"/>
    </location>
</feature>
<keyword evidence="8" id="KW-1185">Reference proteome</keyword>
<dbReference type="EMBL" id="SLXO01000002">
    <property type="protein sequence ID" value="TCP37946.1"/>
    <property type="molecule type" value="Genomic_DNA"/>
</dbReference>
<keyword evidence="1 5" id="KW-0812">Transmembrane</keyword>
<dbReference type="FunCoup" id="A0A4V2SQ74">
    <property type="interactions" value="273"/>
</dbReference>
<evidence type="ECO:0000256" key="4">
    <source>
        <dbReference type="SAM" id="MobiDB-lite"/>
    </source>
</evidence>
<dbReference type="InterPro" id="IPR020846">
    <property type="entry name" value="MFS_dom"/>
</dbReference>
<evidence type="ECO:0000313" key="7">
    <source>
        <dbReference type="EMBL" id="TCP37946.1"/>
    </source>
</evidence>
<dbReference type="Pfam" id="PF07690">
    <property type="entry name" value="MFS_1"/>
    <property type="match status" value="1"/>
</dbReference>
<dbReference type="Proteomes" id="UP000295399">
    <property type="component" value="Unassembled WGS sequence"/>
</dbReference>
<dbReference type="OrthoDB" id="1404228at2"/>
<feature type="transmembrane region" description="Helical" evidence="5">
    <location>
        <begin position="246"/>
        <end position="268"/>
    </location>
</feature>
<feature type="transmembrane region" description="Helical" evidence="5">
    <location>
        <begin position="310"/>
        <end position="329"/>
    </location>
</feature>